<name>I0K2W1_9BACT</name>
<sequence length="340" mass="36619">MKSNRRAVTVGLFVLLGLVLLVAGILFLGGQQKRFTSTIQLKAVFKDVAGLKTGNNVWFSGVKIGTVKRIRFTSNSQVEVDMNIEESSAEFIRKDAQATLGSDGLIGNKLIVIVGGTNRAGTIEDGDVLRAREALSTEAIIDTLQVTNRNLLKITQDVGSVVTRVKNGRGLAGALLTDTTVLLNFKNSMASLQRASNNAVQMTNSLSTFTAKLNRPGTLANDLVTDTAIVRDIRSSTARLRQMANQANEAIADVKQATQKLNNGNSAIGVLTSDLSVGNDIRSTIRNLNSSTQKLDQNMEALKSNFLFRGYFRKQEKAKAKAAKEAEKNGGTAPTDTTTR</sequence>
<keyword evidence="2" id="KW-1133">Transmembrane helix</keyword>
<dbReference type="GO" id="GO:0005548">
    <property type="term" value="F:phospholipid transporter activity"/>
    <property type="evidence" value="ECO:0007669"/>
    <property type="project" value="TreeGrafter"/>
</dbReference>
<proteinExistence type="predicted"/>
<feature type="transmembrane region" description="Helical" evidence="2">
    <location>
        <begin position="7"/>
        <end position="29"/>
    </location>
</feature>
<evidence type="ECO:0000313" key="5">
    <source>
        <dbReference type="Proteomes" id="UP000011058"/>
    </source>
</evidence>
<accession>I0K2W1</accession>
<organism evidence="4 5">
    <name type="scientific">Fibrella aestuarina BUZ 2</name>
    <dbReference type="NCBI Taxonomy" id="1166018"/>
    <lineage>
        <taxon>Bacteria</taxon>
        <taxon>Pseudomonadati</taxon>
        <taxon>Bacteroidota</taxon>
        <taxon>Cytophagia</taxon>
        <taxon>Cytophagales</taxon>
        <taxon>Spirosomataceae</taxon>
        <taxon>Fibrella</taxon>
    </lineage>
</organism>
<dbReference type="Proteomes" id="UP000011058">
    <property type="component" value="Chromosome"/>
</dbReference>
<dbReference type="GO" id="GO:0005543">
    <property type="term" value="F:phospholipid binding"/>
    <property type="evidence" value="ECO:0007669"/>
    <property type="project" value="TreeGrafter"/>
</dbReference>
<dbReference type="InterPro" id="IPR003399">
    <property type="entry name" value="Mce/MlaD"/>
</dbReference>
<evidence type="ECO:0000256" key="1">
    <source>
        <dbReference type="SAM" id="MobiDB-lite"/>
    </source>
</evidence>
<dbReference type="EMBL" id="HE796683">
    <property type="protein sequence ID" value="CCG98464.1"/>
    <property type="molecule type" value="Genomic_DNA"/>
</dbReference>
<dbReference type="KEGG" id="fae:FAES_0452"/>
<dbReference type="PATRIC" id="fig|1166018.3.peg.460"/>
<feature type="domain" description="Mce/MlaD" evidence="3">
    <location>
        <begin position="38"/>
        <end position="114"/>
    </location>
</feature>
<reference evidence="4 5" key="1">
    <citation type="journal article" date="2012" name="J. Bacteriol.">
        <title>Genome Sequence of Fibrella aestuarina BUZ 2T, a Filamentous Marine Bacterium.</title>
        <authorList>
            <person name="Filippini M."/>
            <person name="Qi W."/>
            <person name="Blom J."/>
            <person name="Goesmann A."/>
            <person name="Smits T.H."/>
            <person name="Bagheri H.C."/>
        </authorList>
    </citation>
    <scope>NUCLEOTIDE SEQUENCE [LARGE SCALE GENOMIC DNA]</scope>
    <source>
        <strain evidence="5">BUZ 2T</strain>
    </source>
</reference>
<dbReference type="eggNOG" id="COG1463">
    <property type="taxonomic scope" value="Bacteria"/>
</dbReference>
<protein>
    <submittedName>
        <fullName evidence="4">Putative ABC transport system substrate-binding protein</fullName>
    </submittedName>
</protein>
<feature type="compositionally biased region" description="Basic and acidic residues" evidence="1">
    <location>
        <begin position="319"/>
        <end position="328"/>
    </location>
</feature>
<dbReference type="AlphaFoldDB" id="I0K2W1"/>
<dbReference type="OrthoDB" id="9771725at2"/>
<keyword evidence="2" id="KW-0472">Membrane</keyword>
<dbReference type="InterPro" id="IPR052336">
    <property type="entry name" value="MlaD_Phospholipid_Transporter"/>
</dbReference>
<evidence type="ECO:0000259" key="3">
    <source>
        <dbReference type="Pfam" id="PF02470"/>
    </source>
</evidence>
<dbReference type="PANTHER" id="PTHR33371:SF4">
    <property type="entry name" value="INTERMEMBRANE PHOSPHOLIPID TRANSPORT SYSTEM BINDING PROTEIN MLAD"/>
    <property type="match status" value="1"/>
</dbReference>
<feature type="region of interest" description="Disordered" evidence="1">
    <location>
        <begin position="319"/>
        <end position="340"/>
    </location>
</feature>
<dbReference type="PANTHER" id="PTHR33371">
    <property type="entry name" value="INTERMEMBRANE PHOSPHOLIPID TRANSPORT SYSTEM BINDING PROTEIN MLAD-RELATED"/>
    <property type="match status" value="1"/>
</dbReference>
<dbReference type="HOGENOM" id="CLU_054524_0_0_10"/>
<evidence type="ECO:0000313" key="4">
    <source>
        <dbReference type="EMBL" id="CCG98464.1"/>
    </source>
</evidence>
<dbReference type="STRING" id="1166018.FAES_0452"/>
<evidence type="ECO:0000256" key="2">
    <source>
        <dbReference type="SAM" id="Phobius"/>
    </source>
</evidence>
<keyword evidence="2" id="KW-0812">Transmembrane</keyword>
<dbReference type="Pfam" id="PF02470">
    <property type="entry name" value="MlaD"/>
    <property type="match status" value="1"/>
</dbReference>
<keyword evidence="5" id="KW-1185">Reference proteome</keyword>
<gene>
    <name evidence="4" type="ORF">FAES_0452</name>
</gene>
<dbReference type="RefSeq" id="WP_015329564.1">
    <property type="nucleotide sequence ID" value="NC_020054.1"/>
</dbReference>